<keyword evidence="3" id="KW-1185">Reference proteome</keyword>
<organism evidence="2 3">
    <name type="scientific">Ramlibacter alkalitolerans</name>
    <dbReference type="NCBI Taxonomy" id="2039631"/>
    <lineage>
        <taxon>Bacteria</taxon>
        <taxon>Pseudomonadati</taxon>
        <taxon>Pseudomonadota</taxon>
        <taxon>Betaproteobacteria</taxon>
        <taxon>Burkholderiales</taxon>
        <taxon>Comamonadaceae</taxon>
        <taxon>Ramlibacter</taxon>
    </lineage>
</organism>
<dbReference type="InterPro" id="IPR036568">
    <property type="entry name" value="GGCT-like_sf"/>
</dbReference>
<dbReference type="Proteomes" id="UP000622707">
    <property type="component" value="Unassembled WGS sequence"/>
</dbReference>
<evidence type="ECO:0000256" key="1">
    <source>
        <dbReference type="ARBA" id="ARBA00023239"/>
    </source>
</evidence>
<name>A0ABS1JMI5_9BURK</name>
<protein>
    <submittedName>
        <fullName evidence="2">Gamma-glutamylcyclotransferase</fullName>
    </submittedName>
</protein>
<dbReference type="SUPFAM" id="SSF110857">
    <property type="entry name" value="Gamma-glutamyl cyclotransferase-like"/>
    <property type="match status" value="1"/>
</dbReference>
<gene>
    <name evidence="2" type="ORF">JI746_09875</name>
</gene>
<dbReference type="InterPro" id="IPR017939">
    <property type="entry name" value="G-Glutamylcylcotransferase"/>
</dbReference>
<dbReference type="PANTHER" id="PTHR12935">
    <property type="entry name" value="GAMMA-GLUTAMYLCYCLOTRANSFERASE"/>
    <property type="match status" value="1"/>
</dbReference>
<evidence type="ECO:0000313" key="3">
    <source>
        <dbReference type="Proteomes" id="UP000622707"/>
    </source>
</evidence>
<dbReference type="InterPro" id="IPR013024">
    <property type="entry name" value="GGCT-like"/>
</dbReference>
<sequence>MPKYFAYGSNMSDEQIAQRCPSHRFVCVAKLPGYRLAFTRRSAKRGCGVADVVATADEAVWGVVFEMSDADLAALDKHEGVHMNPPAYVRKNVQVVSTDGQLLDAITYEVFTKAANEDAPNAEYLGLITAGARKWGLPQEYQQALANIKEQT</sequence>
<keyword evidence="1" id="KW-0456">Lyase</keyword>
<evidence type="ECO:0000313" key="2">
    <source>
        <dbReference type="EMBL" id="MBL0425418.1"/>
    </source>
</evidence>
<dbReference type="Pfam" id="PF13772">
    <property type="entry name" value="AIG2_2"/>
    <property type="match status" value="1"/>
</dbReference>
<dbReference type="CDD" id="cd06661">
    <property type="entry name" value="GGCT_like"/>
    <property type="match status" value="1"/>
</dbReference>
<reference evidence="2 3" key="1">
    <citation type="journal article" date="2017" name="Int. J. Syst. Evol. Microbiol.">
        <title>Ramlibacter alkalitolerans sp. nov., alkali-tolerant bacterium isolated from soil of ginseng.</title>
        <authorList>
            <person name="Lee D.H."/>
            <person name="Cha C.J."/>
        </authorList>
    </citation>
    <scope>NUCLEOTIDE SEQUENCE [LARGE SCALE GENOMIC DNA]</scope>
    <source>
        <strain evidence="2 3">KACC 19305</strain>
    </source>
</reference>
<dbReference type="PANTHER" id="PTHR12935:SF0">
    <property type="entry name" value="GAMMA-GLUTAMYLCYCLOTRANSFERASE"/>
    <property type="match status" value="1"/>
</dbReference>
<comment type="caution">
    <text evidence="2">The sequence shown here is derived from an EMBL/GenBank/DDBJ whole genome shotgun (WGS) entry which is preliminary data.</text>
</comment>
<dbReference type="EMBL" id="JAEQND010000005">
    <property type="protein sequence ID" value="MBL0425418.1"/>
    <property type="molecule type" value="Genomic_DNA"/>
</dbReference>
<dbReference type="RefSeq" id="WP_201688997.1">
    <property type="nucleotide sequence ID" value="NZ_JAEQND010000005.1"/>
</dbReference>
<proteinExistence type="predicted"/>
<accession>A0ABS1JMI5</accession>
<dbReference type="Gene3D" id="3.10.490.10">
    <property type="entry name" value="Gamma-glutamyl cyclotransferase-like"/>
    <property type="match status" value="1"/>
</dbReference>